<dbReference type="GO" id="GO:0005524">
    <property type="term" value="F:ATP binding"/>
    <property type="evidence" value="ECO:0007669"/>
    <property type="project" value="UniProtKB-KW"/>
</dbReference>
<evidence type="ECO:0000256" key="9">
    <source>
        <dbReference type="ARBA" id="ARBA00022741"/>
    </source>
</evidence>
<evidence type="ECO:0000259" key="17">
    <source>
        <dbReference type="PROSITE" id="PS50109"/>
    </source>
</evidence>
<comment type="catalytic activity">
    <reaction evidence="1">
        <text>ATP + protein L-histidine = ADP + protein N-phospho-L-histidine.</text>
        <dbReference type="EC" id="2.7.13.3"/>
    </reaction>
</comment>
<feature type="transmembrane region" description="Helical" evidence="16">
    <location>
        <begin position="33"/>
        <end position="53"/>
    </location>
</feature>
<dbReference type="InterPro" id="IPR003661">
    <property type="entry name" value="HisK_dim/P_dom"/>
</dbReference>
<keyword evidence="8 16" id="KW-0812">Transmembrane</keyword>
<evidence type="ECO:0000259" key="18">
    <source>
        <dbReference type="PROSITE" id="PS50885"/>
    </source>
</evidence>
<keyword evidence="11" id="KW-0067">ATP-binding</keyword>
<feature type="compositionally biased region" description="Low complexity" evidence="15">
    <location>
        <begin position="116"/>
        <end position="142"/>
    </location>
</feature>
<dbReference type="InterPro" id="IPR004358">
    <property type="entry name" value="Sig_transdc_His_kin-like_C"/>
</dbReference>
<dbReference type="GO" id="GO:0005886">
    <property type="term" value="C:plasma membrane"/>
    <property type="evidence" value="ECO:0007669"/>
    <property type="project" value="UniProtKB-SubCell"/>
</dbReference>
<keyword evidence="14 16" id="KW-0472">Membrane</keyword>
<reference evidence="19" key="1">
    <citation type="submission" date="2008-10" db="EMBL/GenBank/DDBJ databases">
        <title>Complete sequence of Desulfovibrio vulgaris str. 'Miyazaki F'.</title>
        <authorList>
            <person name="Lucas S."/>
            <person name="Copeland A."/>
            <person name="Lapidus A."/>
            <person name="Glavina del Rio T."/>
            <person name="Dalin E."/>
            <person name="Tice H."/>
            <person name="Bruce D."/>
            <person name="Goodwin L."/>
            <person name="Pitluck S."/>
            <person name="Sims D."/>
            <person name="Brettin T."/>
            <person name="Detter J.C."/>
            <person name="Han C."/>
            <person name="Larimer F."/>
            <person name="Land M."/>
            <person name="Hauser L."/>
            <person name="Kyrpides N."/>
            <person name="Mikhailova N."/>
            <person name="Hazen T.C."/>
            <person name="Richardson P."/>
        </authorList>
    </citation>
    <scope>NUCLEOTIDE SEQUENCE</scope>
    <source>
        <strain evidence="19">Miyazaki F</strain>
    </source>
</reference>
<dbReference type="SUPFAM" id="SSF55874">
    <property type="entry name" value="ATPase domain of HSP90 chaperone/DNA topoisomerase II/histidine kinase"/>
    <property type="match status" value="1"/>
</dbReference>
<keyword evidence="10 19" id="KW-0418">Kinase</keyword>
<dbReference type="InterPro" id="IPR005467">
    <property type="entry name" value="His_kinase_dom"/>
</dbReference>
<dbReference type="PANTHER" id="PTHR44936">
    <property type="entry name" value="SENSOR PROTEIN CREC"/>
    <property type="match status" value="1"/>
</dbReference>
<keyword evidence="4" id="KW-1003">Cell membrane</keyword>
<dbReference type="SMART" id="SM00388">
    <property type="entry name" value="HisKA"/>
    <property type="match status" value="1"/>
</dbReference>
<dbReference type="CDD" id="cd00075">
    <property type="entry name" value="HATPase"/>
    <property type="match status" value="1"/>
</dbReference>
<comment type="subcellular location">
    <subcellularLocation>
        <location evidence="2">Cell inner membrane</location>
        <topology evidence="2">Multi-pass membrane protein</topology>
    </subcellularLocation>
</comment>
<organism evidence="19">
    <name type="scientific">Nitratidesulfovibrio vulgaris (strain DSM 19637 / Miyazaki F)</name>
    <name type="common">Desulfovibrio vulgaris</name>
    <dbReference type="NCBI Taxonomy" id="883"/>
    <lineage>
        <taxon>Bacteria</taxon>
        <taxon>Pseudomonadati</taxon>
        <taxon>Thermodesulfobacteriota</taxon>
        <taxon>Desulfovibrionia</taxon>
        <taxon>Desulfovibrionales</taxon>
        <taxon>Desulfovibrionaceae</taxon>
        <taxon>Nitratidesulfovibrio</taxon>
    </lineage>
</organism>
<dbReference type="SUPFAM" id="SSF158472">
    <property type="entry name" value="HAMP domain-like"/>
    <property type="match status" value="1"/>
</dbReference>
<dbReference type="SMART" id="SM00387">
    <property type="entry name" value="HATPase_c"/>
    <property type="match status" value="1"/>
</dbReference>
<dbReference type="PROSITE" id="PS50109">
    <property type="entry name" value="HIS_KIN"/>
    <property type="match status" value="1"/>
</dbReference>
<name>B8DS41_NITV9</name>
<evidence type="ECO:0000256" key="5">
    <source>
        <dbReference type="ARBA" id="ARBA00022519"/>
    </source>
</evidence>
<dbReference type="STRING" id="883.DvMF_1632"/>
<evidence type="ECO:0000256" key="15">
    <source>
        <dbReference type="SAM" id="MobiDB-lite"/>
    </source>
</evidence>
<dbReference type="InterPro" id="IPR050980">
    <property type="entry name" value="2C_sensor_his_kinase"/>
</dbReference>
<keyword evidence="5" id="KW-0997">Cell inner membrane</keyword>
<evidence type="ECO:0000256" key="2">
    <source>
        <dbReference type="ARBA" id="ARBA00004429"/>
    </source>
</evidence>
<proteinExistence type="predicted"/>
<evidence type="ECO:0000256" key="11">
    <source>
        <dbReference type="ARBA" id="ARBA00022840"/>
    </source>
</evidence>
<dbReference type="SUPFAM" id="SSF47384">
    <property type="entry name" value="Homodimeric domain of signal transducing histidine kinase"/>
    <property type="match status" value="1"/>
</dbReference>
<dbReference type="CDD" id="cd06225">
    <property type="entry name" value="HAMP"/>
    <property type="match status" value="1"/>
</dbReference>
<accession>B8DS41</accession>
<evidence type="ECO:0000256" key="4">
    <source>
        <dbReference type="ARBA" id="ARBA00022475"/>
    </source>
</evidence>
<feature type="domain" description="Histidine kinase" evidence="17">
    <location>
        <begin position="311"/>
        <end position="531"/>
    </location>
</feature>
<keyword evidence="12 16" id="KW-1133">Transmembrane helix</keyword>
<dbReference type="Pfam" id="PF02518">
    <property type="entry name" value="HATPase_c"/>
    <property type="match status" value="1"/>
</dbReference>
<dbReference type="OrthoDB" id="9815202at2"/>
<evidence type="ECO:0000256" key="16">
    <source>
        <dbReference type="SAM" id="Phobius"/>
    </source>
</evidence>
<evidence type="ECO:0000256" key="1">
    <source>
        <dbReference type="ARBA" id="ARBA00000085"/>
    </source>
</evidence>
<dbReference type="Gene3D" id="3.30.565.10">
    <property type="entry name" value="Histidine kinase-like ATPase, C-terminal domain"/>
    <property type="match status" value="1"/>
</dbReference>
<dbReference type="InterPro" id="IPR003594">
    <property type="entry name" value="HATPase_dom"/>
</dbReference>
<dbReference type="PRINTS" id="PR00344">
    <property type="entry name" value="BCTRLSENSOR"/>
</dbReference>
<dbReference type="GO" id="GO:0000155">
    <property type="term" value="F:phosphorelay sensor kinase activity"/>
    <property type="evidence" value="ECO:0007669"/>
    <property type="project" value="InterPro"/>
</dbReference>
<dbReference type="HOGENOM" id="CLU_000445_89_27_7"/>
<evidence type="ECO:0000256" key="6">
    <source>
        <dbReference type="ARBA" id="ARBA00022553"/>
    </source>
</evidence>
<dbReference type="eggNOG" id="COG2205">
    <property type="taxonomic scope" value="Bacteria"/>
</dbReference>
<dbReference type="InterPro" id="IPR003660">
    <property type="entry name" value="HAMP_dom"/>
</dbReference>
<keyword evidence="9" id="KW-0547">Nucleotide-binding</keyword>
<evidence type="ECO:0000313" key="19">
    <source>
        <dbReference type="EMBL" id="ACL08580.1"/>
    </source>
</evidence>
<dbReference type="AlphaFoldDB" id="B8DS41"/>
<dbReference type="Pfam" id="PF00512">
    <property type="entry name" value="HisKA"/>
    <property type="match status" value="1"/>
</dbReference>
<feature type="domain" description="HAMP" evidence="18">
    <location>
        <begin position="251"/>
        <end position="303"/>
    </location>
</feature>
<dbReference type="Gene3D" id="1.10.287.130">
    <property type="match status" value="1"/>
</dbReference>
<protein>
    <recommendedName>
        <fullName evidence="3">histidine kinase</fullName>
        <ecNumber evidence="3">2.7.13.3</ecNumber>
    </recommendedName>
</protein>
<evidence type="ECO:0000256" key="10">
    <source>
        <dbReference type="ARBA" id="ARBA00022777"/>
    </source>
</evidence>
<dbReference type="Pfam" id="PF00672">
    <property type="entry name" value="HAMP"/>
    <property type="match status" value="1"/>
</dbReference>
<feature type="transmembrane region" description="Helical" evidence="16">
    <location>
        <begin position="235"/>
        <end position="253"/>
    </location>
</feature>
<keyword evidence="13" id="KW-0902">Two-component regulatory system</keyword>
<evidence type="ECO:0000256" key="7">
    <source>
        <dbReference type="ARBA" id="ARBA00022679"/>
    </source>
</evidence>
<dbReference type="KEGG" id="dvm:DvMF_1632"/>
<evidence type="ECO:0000256" key="3">
    <source>
        <dbReference type="ARBA" id="ARBA00012438"/>
    </source>
</evidence>
<evidence type="ECO:0000256" key="12">
    <source>
        <dbReference type="ARBA" id="ARBA00022989"/>
    </source>
</evidence>
<dbReference type="InterPro" id="IPR036890">
    <property type="entry name" value="HATPase_C_sf"/>
</dbReference>
<keyword evidence="7" id="KW-0808">Transferase</keyword>
<evidence type="ECO:0000256" key="14">
    <source>
        <dbReference type="ARBA" id="ARBA00023136"/>
    </source>
</evidence>
<dbReference type="CDD" id="cd00082">
    <property type="entry name" value="HisKA"/>
    <property type="match status" value="1"/>
</dbReference>
<evidence type="ECO:0000256" key="8">
    <source>
        <dbReference type="ARBA" id="ARBA00022692"/>
    </source>
</evidence>
<dbReference type="PROSITE" id="PS50885">
    <property type="entry name" value="HAMP"/>
    <property type="match status" value="1"/>
</dbReference>
<dbReference type="InterPro" id="IPR036097">
    <property type="entry name" value="HisK_dim/P_sf"/>
</dbReference>
<keyword evidence="6" id="KW-0597">Phosphoprotein</keyword>
<sequence>MTPANAAPPAARPPFPFARLLAALPPRTLRGRVVLVLACGMVLIQIVSMLYVVTRGGPFVYSSVARQAAMRLAGQALLLDAARPDVRTDMIGQMVQGASRIALTATPPITPHGSMPPSEMSGTPGTPGTSGAPGTSGTPGTSGMPALAADVYSAIFADHLRGLLAPDMQLVCRVDGIARDVGHRPPPPPGRTDDGHYDIGYTVGIRLRDGMWAVFTHVLPGGDRPWIPHPMLWDLGWRIVGVALLGLIVVGWMTRPLRMLADAADEFGAGLVRAPLPERGPLEIRRAAQAFNRMQDRIRQFVDERGRVLAAISHDLRTPVTRMRLRADQVEPPELRERFLTDLDEIRDLLSTTIDFVRSTDSREATAAVDVAALLESLAEDCLDLHAGQTGQTGQAGQAGQTPLRITVHGTAEERPTHIQAQPLALKRCLSNLLENAVRYGGGQVDVEVRDTGDTLTVAIRDRGPGLPEHCTDKVFEPFFRVEHSRNRQTGGSGLGLSIARNIARQHGGDITLTNREGGGLEALLHLPRVYRDRT</sequence>
<dbReference type="EMBL" id="CP001197">
    <property type="protein sequence ID" value="ACL08580.1"/>
    <property type="molecule type" value="Genomic_DNA"/>
</dbReference>
<dbReference type="Gene3D" id="1.10.8.500">
    <property type="entry name" value="HAMP domain in histidine kinase"/>
    <property type="match status" value="1"/>
</dbReference>
<dbReference type="EC" id="2.7.13.3" evidence="3"/>
<dbReference type="SMART" id="SM00304">
    <property type="entry name" value="HAMP"/>
    <property type="match status" value="1"/>
</dbReference>
<dbReference type="PANTHER" id="PTHR44936:SF5">
    <property type="entry name" value="SENSOR HISTIDINE KINASE ENVZ"/>
    <property type="match status" value="1"/>
</dbReference>
<feature type="region of interest" description="Disordered" evidence="15">
    <location>
        <begin position="107"/>
        <end position="142"/>
    </location>
</feature>
<gene>
    <name evidence="19" type="ordered locus">DvMF_1632</name>
</gene>
<evidence type="ECO:0000256" key="13">
    <source>
        <dbReference type="ARBA" id="ARBA00023012"/>
    </source>
</evidence>